<dbReference type="PANTHER" id="PTHR11860:SF118">
    <property type="entry name" value="CMRF35-LIKE MOLECULE 3-RELATED"/>
    <property type="match status" value="1"/>
</dbReference>
<keyword evidence="7" id="KW-1185">Reference proteome</keyword>
<dbReference type="EMBL" id="JACTAM010001769">
    <property type="protein sequence ID" value="KAI2646165.1"/>
    <property type="molecule type" value="Genomic_DNA"/>
</dbReference>
<keyword evidence="4" id="KW-0732">Signal</keyword>
<reference evidence="6 7" key="1">
    <citation type="submission" date="2022-01" db="EMBL/GenBank/DDBJ databases">
        <title>A high-quality chromosome-level genome assembly of rohu carp, Labeo rohita.</title>
        <authorList>
            <person name="Arick M.A. II"/>
            <person name="Hsu C.-Y."/>
            <person name="Magbanua Z."/>
            <person name="Pechanova O."/>
            <person name="Grover C."/>
            <person name="Miller E."/>
            <person name="Thrash A."/>
            <person name="Ezzel L."/>
            <person name="Alam S."/>
            <person name="Benzie J."/>
            <person name="Hamilton M."/>
            <person name="Karsi A."/>
            <person name="Lawrence M.L."/>
            <person name="Peterson D.G."/>
        </authorList>
    </citation>
    <scope>NUCLEOTIDE SEQUENCE [LARGE SCALE GENOMIC DNA]</scope>
    <source>
        <strain evidence="7">BAU-BD-2019</strain>
        <tissue evidence="6">Blood</tissue>
    </source>
</reference>
<feature type="signal peptide" evidence="4">
    <location>
        <begin position="1"/>
        <end position="19"/>
    </location>
</feature>
<gene>
    <name evidence="6" type="ORF">H4Q32_025109</name>
</gene>
<dbReference type="InterPro" id="IPR013106">
    <property type="entry name" value="Ig_V-set"/>
</dbReference>
<evidence type="ECO:0000256" key="4">
    <source>
        <dbReference type="SAM" id="SignalP"/>
    </source>
</evidence>
<evidence type="ECO:0000256" key="3">
    <source>
        <dbReference type="ARBA" id="ARBA00023136"/>
    </source>
</evidence>
<dbReference type="InterPro" id="IPR050671">
    <property type="entry name" value="CD300_family_receptors"/>
</dbReference>
<dbReference type="InterPro" id="IPR036179">
    <property type="entry name" value="Ig-like_dom_sf"/>
</dbReference>
<proteinExistence type="predicted"/>
<accession>A0ABQ8L5Y0</accession>
<dbReference type="Gene3D" id="2.60.40.10">
    <property type="entry name" value="Immunoglobulins"/>
    <property type="match status" value="1"/>
</dbReference>
<dbReference type="Proteomes" id="UP000830375">
    <property type="component" value="Unassembled WGS sequence"/>
</dbReference>
<comment type="subcellular location">
    <subcellularLocation>
        <location evidence="1">Membrane</location>
    </subcellularLocation>
</comment>
<keyword evidence="3" id="KW-0472">Membrane</keyword>
<keyword evidence="2" id="KW-0812">Transmembrane</keyword>
<dbReference type="SMART" id="SM00409">
    <property type="entry name" value="IG"/>
    <property type="match status" value="1"/>
</dbReference>
<evidence type="ECO:0000313" key="6">
    <source>
        <dbReference type="EMBL" id="KAI2646165.1"/>
    </source>
</evidence>
<evidence type="ECO:0000256" key="1">
    <source>
        <dbReference type="ARBA" id="ARBA00004370"/>
    </source>
</evidence>
<evidence type="ECO:0000259" key="5">
    <source>
        <dbReference type="SMART" id="SM00409"/>
    </source>
</evidence>
<dbReference type="PANTHER" id="PTHR11860">
    <property type="entry name" value="POLYMERIC-IMMUNOGLOBULIN RECEPTOR"/>
    <property type="match status" value="1"/>
</dbReference>
<dbReference type="Pfam" id="PF07686">
    <property type="entry name" value="V-set"/>
    <property type="match status" value="1"/>
</dbReference>
<name>A0ABQ8L5Y0_LABRO</name>
<evidence type="ECO:0000256" key="2">
    <source>
        <dbReference type="ARBA" id="ARBA00022692"/>
    </source>
</evidence>
<dbReference type="InterPro" id="IPR013783">
    <property type="entry name" value="Ig-like_fold"/>
</dbReference>
<evidence type="ECO:0000313" key="7">
    <source>
        <dbReference type="Proteomes" id="UP000830375"/>
    </source>
</evidence>
<organism evidence="6 7">
    <name type="scientific">Labeo rohita</name>
    <name type="common">Indian major carp</name>
    <name type="synonym">Cyprinus rohita</name>
    <dbReference type="NCBI Taxonomy" id="84645"/>
    <lineage>
        <taxon>Eukaryota</taxon>
        <taxon>Metazoa</taxon>
        <taxon>Chordata</taxon>
        <taxon>Craniata</taxon>
        <taxon>Vertebrata</taxon>
        <taxon>Euteleostomi</taxon>
        <taxon>Actinopterygii</taxon>
        <taxon>Neopterygii</taxon>
        <taxon>Teleostei</taxon>
        <taxon>Ostariophysi</taxon>
        <taxon>Cypriniformes</taxon>
        <taxon>Cyprinidae</taxon>
        <taxon>Labeoninae</taxon>
        <taxon>Labeonini</taxon>
        <taxon>Labeo</taxon>
    </lineage>
</organism>
<protein>
    <submittedName>
        <fullName evidence="6">CMRF35-like molecule 1</fullName>
    </submittedName>
</protein>
<dbReference type="InterPro" id="IPR003599">
    <property type="entry name" value="Ig_sub"/>
</dbReference>
<dbReference type="SUPFAM" id="SSF48726">
    <property type="entry name" value="Immunoglobulin"/>
    <property type="match status" value="1"/>
</dbReference>
<feature type="chain" id="PRO_5045952308" evidence="4">
    <location>
        <begin position="20"/>
        <end position="121"/>
    </location>
</feature>
<feature type="domain" description="Immunoglobulin" evidence="5">
    <location>
        <begin position="21"/>
        <end position="118"/>
    </location>
</feature>
<sequence>MKFPLMTSGFLLMVISSVCVDITVRGTEEEHVNITCPYDHGYENSYKYFYKGHYRDNNIILKSYGGESSVFNGRFSLRDDHQTRSFIVTIRNLSMEDAGLYGCVAGWGEYKQIQLNVIKGA</sequence>
<comment type="caution">
    <text evidence="6">The sequence shown here is derived from an EMBL/GenBank/DDBJ whole genome shotgun (WGS) entry which is preliminary data.</text>
</comment>